<evidence type="ECO:0000313" key="2">
    <source>
        <dbReference type="EMBL" id="KAJ8892191.1"/>
    </source>
</evidence>
<organism evidence="2 3">
    <name type="scientific">Dryococelus australis</name>
    <dbReference type="NCBI Taxonomy" id="614101"/>
    <lineage>
        <taxon>Eukaryota</taxon>
        <taxon>Metazoa</taxon>
        <taxon>Ecdysozoa</taxon>
        <taxon>Arthropoda</taxon>
        <taxon>Hexapoda</taxon>
        <taxon>Insecta</taxon>
        <taxon>Pterygota</taxon>
        <taxon>Neoptera</taxon>
        <taxon>Polyneoptera</taxon>
        <taxon>Phasmatodea</taxon>
        <taxon>Verophasmatodea</taxon>
        <taxon>Anareolatae</taxon>
        <taxon>Phasmatidae</taxon>
        <taxon>Eurycanthinae</taxon>
        <taxon>Dryococelus</taxon>
    </lineage>
</organism>
<evidence type="ECO:0000256" key="1">
    <source>
        <dbReference type="SAM" id="MobiDB-lite"/>
    </source>
</evidence>
<comment type="caution">
    <text evidence="2">The sequence shown here is derived from an EMBL/GenBank/DDBJ whole genome shotgun (WGS) entry which is preliminary data.</text>
</comment>
<dbReference type="Proteomes" id="UP001159363">
    <property type="component" value="Chromosome 2"/>
</dbReference>
<proteinExistence type="predicted"/>
<reference evidence="2 3" key="1">
    <citation type="submission" date="2023-02" db="EMBL/GenBank/DDBJ databases">
        <title>LHISI_Scaffold_Assembly.</title>
        <authorList>
            <person name="Stuart O.P."/>
            <person name="Cleave R."/>
            <person name="Magrath M.J.L."/>
            <person name="Mikheyev A.S."/>
        </authorList>
    </citation>
    <scope>NUCLEOTIDE SEQUENCE [LARGE SCALE GENOMIC DNA]</scope>
    <source>
        <strain evidence="2">Daus_M_001</strain>
        <tissue evidence="2">Leg muscle</tissue>
    </source>
</reference>
<gene>
    <name evidence="2" type="ORF">PR048_004771</name>
</gene>
<evidence type="ECO:0000313" key="3">
    <source>
        <dbReference type="Proteomes" id="UP001159363"/>
    </source>
</evidence>
<sequence>MTPYERKSERVLTTQETLEEAKRKIDAGDSKRKVARDLGIKESTLRKRLKAGTVPVSLGRFKKALSDEMEQELAKHCKDMDNRFHGLTRKHITKVAFNFAEMNRVSEKFNQGKRWLEKIELCSVARAVGFNKVQVSRFFDNLKHCRIQKKFSAHRIFNMNETGVSTVPSKTRKIISLKGKKTICKVSSAERGQTVTDVCSMSATGIFGAACSATVRVQLAERAIKATGIEPFDPDIISEDLFTPSLVTTQIPDELHPPETVSTEAQKKSSSSDLNNEQEKEEKEKEKQETEKAKAHRVLLKARHEAEKKNEKTKRLKSNKQNPCVICIDWWHEGCSSSTFRVRLLLMRTLALTDADS</sequence>
<dbReference type="EMBL" id="JARBHB010000002">
    <property type="protein sequence ID" value="KAJ8892191.1"/>
    <property type="molecule type" value="Genomic_DNA"/>
</dbReference>
<feature type="region of interest" description="Disordered" evidence="1">
    <location>
        <begin position="250"/>
        <end position="316"/>
    </location>
</feature>
<protein>
    <recommendedName>
        <fullName evidence="4">Transposase</fullName>
    </recommendedName>
</protein>
<feature type="compositionally biased region" description="Basic and acidic residues" evidence="1">
    <location>
        <begin position="277"/>
        <end position="293"/>
    </location>
</feature>
<evidence type="ECO:0008006" key="4">
    <source>
        <dbReference type="Google" id="ProtNLM"/>
    </source>
</evidence>
<feature type="compositionally biased region" description="Polar residues" evidence="1">
    <location>
        <begin position="260"/>
        <end position="275"/>
    </location>
</feature>
<accession>A0ABQ9I773</accession>
<keyword evidence="3" id="KW-1185">Reference proteome</keyword>
<dbReference type="Gene3D" id="1.10.10.60">
    <property type="entry name" value="Homeodomain-like"/>
    <property type="match status" value="1"/>
</dbReference>
<name>A0ABQ9I773_9NEOP</name>